<dbReference type="InterPro" id="IPR046040">
    <property type="entry name" value="DUF5998"/>
</dbReference>
<evidence type="ECO:0000313" key="4">
    <source>
        <dbReference type="Proteomes" id="UP000549517"/>
    </source>
</evidence>
<evidence type="ECO:0000313" key="3">
    <source>
        <dbReference type="Proteomes" id="UP000235703"/>
    </source>
</evidence>
<evidence type="ECO:0000313" key="2">
    <source>
        <dbReference type="EMBL" id="PMB97252.1"/>
    </source>
</evidence>
<keyword evidence="3" id="KW-1185">Reference proteome</keyword>
<reference evidence="1 4" key="2">
    <citation type="submission" date="2020-05" db="EMBL/GenBank/DDBJ databases">
        <title>MicrobeNet Type strains.</title>
        <authorList>
            <person name="Nicholson A.C."/>
        </authorList>
    </citation>
    <scope>NUCLEOTIDE SEQUENCE [LARGE SCALE GENOMIC DNA]</scope>
    <source>
        <strain evidence="1 4">CCUG 46604</strain>
    </source>
</reference>
<dbReference type="EMBL" id="JABEMC010000008">
    <property type="protein sequence ID" value="NNG79925.1"/>
    <property type="molecule type" value="Genomic_DNA"/>
</dbReference>
<evidence type="ECO:0008006" key="5">
    <source>
        <dbReference type="Google" id="ProtNLM"/>
    </source>
</evidence>
<protein>
    <recommendedName>
        <fullName evidence="5">Phosphodiesterase</fullName>
    </recommendedName>
</protein>
<dbReference type="Proteomes" id="UP000235703">
    <property type="component" value="Unassembled WGS sequence"/>
</dbReference>
<dbReference type="Proteomes" id="UP000549517">
    <property type="component" value="Unassembled WGS sequence"/>
</dbReference>
<reference evidence="2 3" key="1">
    <citation type="submission" date="2017-09" db="EMBL/GenBank/DDBJ databases">
        <title>Bacterial strain isolated from the female urinary microbiota.</title>
        <authorList>
            <person name="Thomas-White K."/>
            <person name="Kumar N."/>
            <person name="Forster S."/>
            <person name="Putonti C."/>
            <person name="Lawley T."/>
            <person name="Wolfe A.J."/>
        </authorList>
    </citation>
    <scope>NUCLEOTIDE SEQUENCE [LARGE SCALE GENOMIC DNA]</scope>
    <source>
        <strain evidence="2 3">UMB0680</strain>
    </source>
</reference>
<organism evidence="2 3">
    <name type="scientific">Brevibacterium luteolum</name>
    <dbReference type="NCBI Taxonomy" id="199591"/>
    <lineage>
        <taxon>Bacteria</taxon>
        <taxon>Bacillati</taxon>
        <taxon>Actinomycetota</taxon>
        <taxon>Actinomycetes</taxon>
        <taxon>Micrococcales</taxon>
        <taxon>Brevibacteriaceae</taxon>
        <taxon>Brevibacterium</taxon>
    </lineage>
</organism>
<proteinExistence type="predicted"/>
<dbReference type="OrthoDB" id="3725224at2"/>
<name>A0A2N6PEZ2_9MICO</name>
<accession>A0A2N6PEZ2</accession>
<evidence type="ECO:0000313" key="1">
    <source>
        <dbReference type="EMBL" id="NNG79925.1"/>
    </source>
</evidence>
<sequence>MPTIPQSLAHDLQSAGYYPQLAAEMLSESLFGEPVVSHLVHMETHVDLDAIHRHLTAFVLTPTRLLLTHIDDEPQTELGKMPRGLTTTEDIALARVSNALISRTYDNPADFEPGERPVEVALTLGWGSMRRIDTVPESCGDPDCDGDHGYSGSSYPEDVTLRVSAQAEGQAAVDQALDFALNLRRLVFEARRSAGLPGGL</sequence>
<dbReference type="Pfam" id="PF19461">
    <property type="entry name" value="DUF5998"/>
    <property type="match status" value="1"/>
</dbReference>
<dbReference type="AlphaFoldDB" id="A0A2N6PEZ2"/>
<dbReference type="EMBL" id="PNFZ01000008">
    <property type="protein sequence ID" value="PMB97252.1"/>
    <property type="molecule type" value="Genomic_DNA"/>
</dbReference>
<dbReference type="RefSeq" id="WP_102162839.1">
    <property type="nucleotide sequence ID" value="NZ_BAAAKH010000016.1"/>
</dbReference>
<comment type="caution">
    <text evidence="2">The sequence shown here is derived from an EMBL/GenBank/DDBJ whole genome shotgun (WGS) entry which is preliminary data.</text>
</comment>
<gene>
    <name evidence="2" type="ORF">CJ198_11945</name>
    <name evidence="1" type="ORF">HLA91_11180</name>
</gene>